<accession>A0A820S2J8</accession>
<dbReference type="EMBL" id="CAJOAZ010032130">
    <property type="protein sequence ID" value="CAF4445206.1"/>
    <property type="molecule type" value="Genomic_DNA"/>
</dbReference>
<dbReference type="AlphaFoldDB" id="A0A820S2J8"/>
<evidence type="ECO:0000313" key="2">
    <source>
        <dbReference type="Proteomes" id="UP000663844"/>
    </source>
</evidence>
<name>A0A820S2J8_9BILA</name>
<gene>
    <name evidence="1" type="ORF">OXD698_LOCUS54058</name>
</gene>
<evidence type="ECO:0000313" key="1">
    <source>
        <dbReference type="EMBL" id="CAF4445206.1"/>
    </source>
</evidence>
<feature type="non-terminal residue" evidence="1">
    <location>
        <position position="144"/>
    </location>
</feature>
<comment type="caution">
    <text evidence="1">The sequence shown here is derived from an EMBL/GenBank/DDBJ whole genome shotgun (WGS) entry which is preliminary data.</text>
</comment>
<dbReference type="Proteomes" id="UP000663844">
    <property type="component" value="Unassembled WGS sequence"/>
</dbReference>
<proteinExistence type="predicted"/>
<sequence>SKRIGSENQSFIIDADSQCARIDCTQPMIKANQQEVYTDDDVLATRTSSVDAEKYSAISTIKKQKTEYEEKLKFFLLNRNCQCDFEVLEAYFPRQQTNPADEHLFSLNYAIVLGKLGRHQLALETFVKHGFYTDAERYCETIYD</sequence>
<feature type="non-terminal residue" evidence="1">
    <location>
        <position position="1"/>
    </location>
</feature>
<reference evidence="1" key="1">
    <citation type="submission" date="2021-02" db="EMBL/GenBank/DDBJ databases">
        <authorList>
            <person name="Nowell W R."/>
        </authorList>
    </citation>
    <scope>NUCLEOTIDE SEQUENCE</scope>
</reference>
<organism evidence="1 2">
    <name type="scientific">Adineta steineri</name>
    <dbReference type="NCBI Taxonomy" id="433720"/>
    <lineage>
        <taxon>Eukaryota</taxon>
        <taxon>Metazoa</taxon>
        <taxon>Spiralia</taxon>
        <taxon>Gnathifera</taxon>
        <taxon>Rotifera</taxon>
        <taxon>Eurotatoria</taxon>
        <taxon>Bdelloidea</taxon>
        <taxon>Adinetida</taxon>
        <taxon>Adinetidae</taxon>
        <taxon>Adineta</taxon>
    </lineage>
</organism>
<protein>
    <submittedName>
        <fullName evidence="1">Uncharacterized protein</fullName>
    </submittedName>
</protein>